<keyword evidence="5" id="KW-0046">Antibiotic resistance</keyword>
<keyword evidence="4 6" id="KW-0472">Membrane</keyword>
<evidence type="ECO:0000256" key="1">
    <source>
        <dbReference type="ARBA" id="ARBA00004141"/>
    </source>
</evidence>
<dbReference type="Pfam" id="PF01061">
    <property type="entry name" value="ABC2_membrane"/>
    <property type="match status" value="1"/>
</dbReference>
<evidence type="ECO:0000256" key="4">
    <source>
        <dbReference type="ARBA" id="ARBA00023136"/>
    </source>
</evidence>
<dbReference type="EMBL" id="JACJID010000001">
    <property type="protein sequence ID" value="MBA8922938.1"/>
    <property type="molecule type" value="Genomic_DNA"/>
</dbReference>
<proteinExistence type="inferred from homology"/>
<comment type="subcellular location">
    <subcellularLocation>
        <location evidence="6">Cell membrane</location>
        <topology evidence="6">Multi-pass membrane protein</topology>
    </subcellularLocation>
    <subcellularLocation>
        <location evidence="1">Membrane</location>
        <topology evidence="1">Multi-pass membrane protein</topology>
    </subcellularLocation>
</comment>
<feature type="transmembrane region" description="Helical" evidence="6">
    <location>
        <begin position="243"/>
        <end position="263"/>
    </location>
</feature>
<dbReference type="PANTHER" id="PTHR43229">
    <property type="entry name" value="NODULATION PROTEIN J"/>
    <property type="match status" value="1"/>
</dbReference>
<reference evidence="8 9" key="1">
    <citation type="submission" date="2020-08" db="EMBL/GenBank/DDBJ databases">
        <title>Genomic Encyclopedia of Archaeal and Bacterial Type Strains, Phase II (KMG-II): from individual species to whole genera.</title>
        <authorList>
            <person name="Goeker M."/>
        </authorList>
    </citation>
    <scope>NUCLEOTIDE SEQUENCE [LARGE SCALE GENOMIC DNA]</scope>
    <source>
        <strain evidence="8 9">DSM 43850</strain>
    </source>
</reference>
<organism evidence="8 9">
    <name type="scientific">Kutzneria viridogrisea</name>
    <dbReference type="NCBI Taxonomy" id="47990"/>
    <lineage>
        <taxon>Bacteria</taxon>
        <taxon>Bacillati</taxon>
        <taxon>Actinomycetota</taxon>
        <taxon>Actinomycetes</taxon>
        <taxon>Pseudonocardiales</taxon>
        <taxon>Pseudonocardiaceae</taxon>
        <taxon>Kutzneria</taxon>
    </lineage>
</organism>
<dbReference type="InterPro" id="IPR000412">
    <property type="entry name" value="ABC_2_transport"/>
</dbReference>
<accession>A0ABR6B7V0</accession>
<dbReference type="InterPro" id="IPR051784">
    <property type="entry name" value="Nod_factor_ABC_transporter"/>
</dbReference>
<evidence type="ECO:0000313" key="9">
    <source>
        <dbReference type="Proteomes" id="UP000517916"/>
    </source>
</evidence>
<keyword evidence="9" id="KW-1185">Reference proteome</keyword>
<sequence>MTTVVQAPVGPVRARIGPRAVLRHSLAITRRNLVQVRNDPGQLLDATLMPMIFTLIFVYVFGGAIATDQHSYLQYLMPGIMVQTLAFASRATGIGLSTDFGNGLMDRFRALPIARSAVLTGRVLADLCRLLLGQLVMLVFALVIGFRVQTGPLEVLGALLVLVLYGFALCWVSAFIGLVVRSPQTVQTVGFLWTIPLQFGSSMFVPTATMPGWLRAFSSVNPTTLVTDTCRALLNGGPVVTNLAGALGWSLGLVLVFVPLSVWHYRRRT</sequence>
<dbReference type="InterPro" id="IPR047817">
    <property type="entry name" value="ABC2_TM_bact-type"/>
</dbReference>
<comment type="caution">
    <text evidence="6">Lacks conserved residue(s) required for the propagation of feature annotation.</text>
</comment>
<keyword evidence="6" id="KW-0813">Transport</keyword>
<dbReference type="RefSeq" id="WP_025359415.1">
    <property type="nucleotide sequence ID" value="NZ_BAAABQ010000010.1"/>
</dbReference>
<evidence type="ECO:0000256" key="3">
    <source>
        <dbReference type="ARBA" id="ARBA00022989"/>
    </source>
</evidence>
<evidence type="ECO:0000256" key="5">
    <source>
        <dbReference type="ARBA" id="ARBA00023251"/>
    </source>
</evidence>
<dbReference type="PANTHER" id="PTHR43229:SF2">
    <property type="entry name" value="NODULATION PROTEIN J"/>
    <property type="match status" value="1"/>
</dbReference>
<gene>
    <name evidence="8" type="ORF">BC739_000135</name>
</gene>
<feature type="transmembrane region" description="Helical" evidence="6">
    <location>
        <begin position="191"/>
        <end position="214"/>
    </location>
</feature>
<dbReference type="PROSITE" id="PS51012">
    <property type="entry name" value="ABC_TM2"/>
    <property type="match status" value="1"/>
</dbReference>
<comment type="similarity">
    <text evidence="6">Belongs to the ABC-2 integral membrane protein family.</text>
</comment>
<evidence type="ECO:0000256" key="6">
    <source>
        <dbReference type="RuleBase" id="RU361157"/>
    </source>
</evidence>
<feature type="transmembrane region" description="Helical" evidence="6">
    <location>
        <begin position="130"/>
        <end position="149"/>
    </location>
</feature>
<comment type="caution">
    <text evidence="8">The sequence shown here is derived from an EMBL/GenBank/DDBJ whole genome shotgun (WGS) entry which is preliminary data.</text>
</comment>
<dbReference type="InterPro" id="IPR013525">
    <property type="entry name" value="ABC2_TM"/>
</dbReference>
<dbReference type="Proteomes" id="UP000517916">
    <property type="component" value="Unassembled WGS sequence"/>
</dbReference>
<feature type="domain" description="ABC transmembrane type-2" evidence="7">
    <location>
        <begin position="41"/>
        <end position="268"/>
    </location>
</feature>
<feature type="transmembrane region" description="Helical" evidence="6">
    <location>
        <begin position="48"/>
        <end position="67"/>
    </location>
</feature>
<evidence type="ECO:0000313" key="8">
    <source>
        <dbReference type="EMBL" id="MBA8922938.1"/>
    </source>
</evidence>
<protein>
    <recommendedName>
        <fullName evidence="6">Transport permease protein</fullName>
    </recommendedName>
</protein>
<keyword evidence="2 6" id="KW-0812">Transmembrane</keyword>
<feature type="transmembrane region" description="Helical" evidence="6">
    <location>
        <begin position="155"/>
        <end position="179"/>
    </location>
</feature>
<evidence type="ECO:0000256" key="2">
    <source>
        <dbReference type="ARBA" id="ARBA00022692"/>
    </source>
</evidence>
<keyword evidence="3 6" id="KW-1133">Transmembrane helix</keyword>
<dbReference type="PIRSF" id="PIRSF006648">
    <property type="entry name" value="DrrB"/>
    <property type="match status" value="1"/>
</dbReference>
<name>A0ABR6B7V0_9PSEU</name>
<evidence type="ECO:0000259" key="7">
    <source>
        <dbReference type="PROSITE" id="PS51012"/>
    </source>
</evidence>
<keyword evidence="6" id="KW-1003">Cell membrane</keyword>